<dbReference type="PANTHER" id="PTHR24216:SF65">
    <property type="entry name" value="PAXILLIN-LIKE PROTEIN 1"/>
    <property type="match status" value="1"/>
</dbReference>
<dbReference type="PATRIC" id="fig|56110.3.peg.2370"/>
<dbReference type="OrthoDB" id="433405at2"/>
<organism evidence="3 4">
    <name type="scientific">Oscillatoria acuminata PCC 6304</name>
    <dbReference type="NCBI Taxonomy" id="56110"/>
    <lineage>
        <taxon>Bacteria</taxon>
        <taxon>Bacillati</taxon>
        <taxon>Cyanobacteriota</taxon>
        <taxon>Cyanophyceae</taxon>
        <taxon>Oscillatoriophycideae</taxon>
        <taxon>Oscillatoriales</taxon>
        <taxon>Oscillatoriaceae</taxon>
        <taxon>Oscillatoria</taxon>
    </lineage>
</organism>
<feature type="compositionally biased region" description="Low complexity" evidence="1">
    <location>
        <begin position="872"/>
        <end position="881"/>
    </location>
</feature>
<proteinExistence type="predicted"/>
<dbReference type="InterPro" id="IPR008638">
    <property type="entry name" value="FhaB/CdiA-like_TPS"/>
</dbReference>
<dbReference type="HOGENOM" id="CLU_001178_0_0_3"/>
<dbReference type="PANTHER" id="PTHR24216">
    <property type="entry name" value="PAXILLIN-RELATED"/>
    <property type="match status" value="1"/>
</dbReference>
<evidence type="ECO:0000313" key="4">
    <source>
        <dbReference type="Proteomes" id="UP000010367"/>
    </source>
</evidence>
<dbReference type="RefSeq" id="WP_015148302.1">
    <property type="nucleotide sequence ID" value="NC_019693.1"/>
</dbReference>
<reference evidence="3 4" key="1">
    <citation type="submission" date="2012-06" db="EMBL/GenBank/DDBJ databases">
        <title>Finished chromosome of genome of Oscillatoria acuminata PCC 6304.</title>
        <authorList>
            <consortium name="US DOE Joint Genome Institute"/>
            <person name="Gugger M."/>
            <person name="Coursin T."/>
            <person name="Rippka R."/>
            <person name="Tandeau De Marsac N."/>
            <person name="Huntemann M."/>
            <person name="Wei C.-L."/>
            <person name="Han J."/>
            <person name="Detter J.C."/>
            <person name="Han C."/>
            <person name="Tapia R."/>
            <person name="Davenport K."/>
            <person name="Daligault H."/>
            <person name="Erkkila T."/>
            <person name="Gu W."/>
            <person name="Munk A.C.C."/>
            <person name="Teshima H."/>
            <person name="Xu Y."/>
            <person name="Chain P."/>
            <person name="Chen A."/>
            <person name="Krypides N."/>
            <person name="Mavromatis K."/>
            <person name="Markowitz V."/>
            <person name="Szeto E."/>
            <person name="Ivanova N."/>
            <person name="Mikhailova N."/>
            <person name="Ovchinnikova G."/>
            <person name="Pagani I."/>
            <person name="Pati A."/>
            <person name="Goodwin L."/>
            <person name="Peters L."/>
            <person name="Pitluck S."/>
            <person name="Woyke T."/>
            <person name="Kerfeld C."/>
        </authorList>
    </citation>
    <scope>NUCLEOTIDE SEQUENCE [LARGE SCALE GENOMIC DNA]</scope>
    <source>
        <strain evidence="3 4">PCC 6304</strain>
    </source>
</reference>
<dbReference type="KEGG" id="oac:Oscil6304_1989"/>
<feature type="domain" description="Filamentous haemagglutinin FhaB/tRNA nuclease CdiA-like TPS" evidence="2">
    <location>
        <begin position="28"/>
        <end position="142"/>
    </location>
</feature>
<evidence type="ECO:0000313" key="3">
    <source>
        <dbReference type="EMBL" id="AFY81658.1"/>
    </source>
</evidence>
<evidence type="ECO:0000259" key="2">
    <source>
        <dbReference type="SMART" id="SM00912"/>
    </source>
</evidence>
<dbReference type="eggNOG" id="COG4995">
    <property type="taxonomic scope" value="Bacteria"/>
</dbReference>
<feature type="region of interest" description="Disordered" evidence="1">
    <location>
        <begin position="701"/>
        <end position="978"/>
    </location>
</feature>
<feature type="compositionally biased region" description="Pro residues" evidence="1">
    <location>
        <begin position="706"/>
        <end position="871"/>
    </location>
</feature>
<dbReference type="Pfam" id="PF05860">
    <property type="entry name" value="TPS"/>
    <property type="match status" value="1"/>
</dbReference>
<dbReference type="Pfam" id="PF12770">
    <property type="entry name" value="CHAT"/>
    <property type="match status" value="1"/>
</dbReference>
<dbReference type="STRING" id="56110.Oscil6304_1989"/>
<protein>
    <submittedName>
        <fullName evidence="3">Filamentous hemagglutinin family N-terminal domain protein</fullName>
    </submittedName>
</protein>
<dbReference type="InParanoid" id="K9TGW8"/>
<dbReference type="InterPro" id="IPR011050">
    <property type="entry name" value="Pectin_lyase_fold/virulence"/>
</dbReference>
<dbReference type="SMART" id="SM00912">
    <property type="entry name" value="Haemagg_act"/>
    <property type="match status" value="1"/>
</dbReference>
<evidence type="ECO:0000256" key="1">
    <source>
        <dbReference type="SAM" id="MobiDB-lite"/>
    </source>
</evidence>
<dbReference type="InterPro" id="IPR024983">
    <property type="entry name" value="CHAT_dom"/>
</dbReference>
<feature type="compositionally biased region" description="Pro residues" evidence="1">
    <location>
        <begin position="892"/>
        <end position="917"/>
    </location>
</feature>
<dbReference type="eggNOG" id="COG3210">
    <property type="taxonomic scope" value="Bacteria"/>
</dbReference>
<keyword evidence="4" id="KW-1185">Reference proteome</keyword>
<gene>
    <name evidence="3" type="ORF">Oscil6304_1989</name>
</gene>
<dbReference type="SUPFAM" id="SSF51126">
    <property type="entry name" value="Pectin lyase-like"/>
    <property type="match status" value="1"/>
</dbReference>
<sequence length="1395" mass="145091">MKLIHPVLFSLIAVFTDVNLSLAQEISPAADGTGTQVDWHGNQYDIQGGTLSPDGVNLFHSFDKFGLNPGEIANFQSNPHLQNILGRVTGGNASVINGLIQISGGDANLFLMNPAGILFGKNAQLNIPGDFFATTATGIGFDSNTWFSATGSQNWQELVGTPVQFAFHSWKPGSIANFGRMELQPGHALVLMGGTVFNAGTLSSPGGHITLAAIPGQHRVRISQKGHLLSLEVQMGTEGVLTGGGFASLPNPLSLAELLTGGNLESATGVEVNADGTIALTGSGVSLDADIGDAIASGTLDVRDQTPDQSALPSITIVGDRVAVLDAAIDASGMDGGGTIRIGGDFQGNGTIPTATRTFVSANTIIHADGLSISNPPGIRNSPSAVEGGRVIIWSDETTRFYGQVTARGGSHPAYLPQNGGFVEISGREFLDFQGTVNTLAPYGTSGILLLDPTNIEVVSSTENTANLSDVDAFADPDLGEPTAIAVELINNATTNVILQATEDITLSTPVAIQTPGVGLTAEAGNWIAVYGNIETNQGDITLTANQSGNGGLFIDSNAILSSGGGNITLTSNPGTNGIQTGEIISTGGNVSLTSSGDIEVLAIDASGGSNGRGGRIEINTGGFFRATGTLRDRLDIPTSLYTADANGNEAIVIRHGGDSNTPFIVGDARTNGTVGGIFTGTEQLNGILLSSDRTQGNIAILSNFAPPPPIQSTPIQPPPPPGGMQPPPPPGGMQPPPTPTGGMQPPPPPGGNQPPPPTGGMQPPPPPGGMQPPPTPPGGNQPPPPPGGMQPPPPTGGNQPPPPPTGGNQPPPPPPGGTQPPPPGGMQPPPPPGGMQPPPPPGGMQPPPPPGGMQPPPPPGGMQPPPPPQQQQPGQAQPNGNLDLLSNPTPAIAPPNGPEIGPPPPILTIEPPPPPSGSGVQSSITLAPVGPNPSSSGAIGPQPAPNTPPAQPPRDNSPSPGGNLPPGQVPPPPIPMNVANITQSLEVGNVSNAVLQLDRLQDQQFANYLGTDLSQQPLQSTESIRDTLENITQQTNTKPAIVYTLLLPNQLEIVVVTTEGTPIRKTVPEANRQAILETAFELREQISNPRFRSTKQYLIPAQTLYQWLIAPIQEELAAQNIDTLLFSMDAGLRSLPIAALHDGENFLVEQYAIALIPSISLTDMRYIPLRNSRVLAMGASQFTQLNPLPAVPLELSTIAEQLWQGQAFLNESFTRTNLIAKRQEYPYQIIHLATHAEFNPGEQNNSFIQLWNEQLYLDELRTLGWNNPQVELLVLSACRTAVGDETAELGFAGLALAAGVKSALASLWYVSDEGTLALMTEFYQHLAEAPIKAEALQNAQLSLLRGEVKIIEGELRGTGALRGLELPADLAGVENTDLSHPYYWAGFTMIGSPW</sequence>
<feature type="compositionally biased region" description="Low complexity" evidence="1">
    <location>
        <begin position="957"/>
        <end position="967"/>
    </location>
</feature>
<dbReference type="EMBL" id="CP003607">
    <property type="protein sequence ID" value="AFY81658.1"/>
    <property type="molecule type" value="Genomic_DNA"/>
</dbReference>
<dbReference type="Gene3D" id="2.160.20.10">
    <property type="entry name" value="Single-stranded right-handed beta-helix, Pectin lyase-like"/>
    <property type="match status" value="1"/>
</dbReference>
<dbReference type="InterPro" id="IPR012334">
    <property type="entry name" value="Pectin_lyas_fold"/>
</dbReference>
<name>K9TGW8_9CYAN</name>
<accession>K9TGW8</accession>
<dbReference type="NCBIfam" id="TIGR01901">
    <property type="entry name" value="adhes_NPXG"/>
    <property type="match status" value="1"/>
</dbReference>
<feature type="compositionally biased region" description="Pro residues" evidence="1">
    <location>
        <begin position="943"/>
        <end position="953"/>
    </location>
</feature>
<dbReference type="Proteomes" id="UP000010367">
    <property type="component" value="Chromosome"/>
</dbReference>